<dbReference type="Pfam" id="PF14214">
    <property type="entry name" value="Helitron_like_N"/>
    <property type="match status" value="1"/>
</dbReference>
<comment type="caution">
    <text evidence="2">The sequence shown here is derived from an EMBL/GenBank/DDBJ whole genome shotgun (WGS) entry which is preliminary data.</text>
</comment>
<keyword evidence="3" id="KW-1185">Reference proteome</keyword>
<organism evidence="2 3">
    <name type="scientific">Lithospermum erythrorhizon</name>
    <name type="common">Purple gromwell</name>
    <name type="synonym">Lithospermum officinale var. erythrorhizon</name>
    <dbReference type="NCBI Taxonomy" id="34254"/>
    <lineage>
        <taxon>Eukaryota</taxon>
        <taxon>Viridiplantae</taxon>
        <taxon>Streptophyta</taxon>
        <taxon>Embryophyta</taxon>
        <taxon>Tracheophyta</taxon>
        <taxon>Spermatophyta</taxon>
        <taxon>Magnoliopsida</taxon>
        <taxon>eudicotyledons</taxon>
        <taxon>Gunneridae</taxon>
        <taxon>Pentapetalae</taxon>
        <taxon>asterids</taxon>
        <taxon>lamiids</taxon>
        <taxon>Boraginales</taxon>
        <taxon>Boraginaceae</taxon>
        <taxon>Boraginoideae</taxon>
        <taxon>Lithospermeae</taxon>
        <taxon>Lithospermum</taxon>
    </lineage>
</organism>
<gene>
    <name evidence="2" type="ORF">LIER_35395</name>
</gene>
<dbReference type="PANTHER" id="PTHR10492">
    <property type="match status" value="1"/>
</dbReference>
<dbReference type="PANTHER" id="PTHR10492:SF100">
    <property type="entry name" value="ATP-DEPENDENT DNA HELICASE"/>
    <property type="match status" value="1"/>
</dbReference>
<accession>A0AAV3NR47</accession>
<sequence>MRLSYFENNHDKLRDEYYKGVVDSVLFGVQKGGYVGTHVYLPPTFIGGPRDMWLRYLDSMSLVQEFGRPDLFFTITCNSNWPEIKECLAPGEEVQNQPDLVVRVFKAKLKLPDKEEDPYLHNLVVKHMMHGPCGELNLEHVCMQGGNSKNKFSCQFSEHIIYGKGSYPIYRRRDNNRTAMVRGKVLDNRWVVPYNPILLAEFNYHFNLEICCDIRVVKYLYKYVHKGNDRVAFRISLDDGGPKNVNEIANFRNARWVSPLKVVWRIYGFPLSGIYPVLLQLQVHLADYHTMRFEDVEDLEKLIEDERLKRSMLTEFF</sequence>
<name>A0AAV3NR47_LITER</name>
<evidence type="ECO:0000313" key="3">
    <source>
        <dbReference type="Proteomes" id="UP001454036"/>
    </source>
</evidence>
<dbReference type="EMBL" id="BAABME010015487">
    <property type="protein sequence ID" value="GAA0141443.1"/>
    <property type="molecule type" value="Genomic_DNA"/>
</dbReference>
<reference evidence="2 3" key="1">
    <citation type="submission" date="2024-01" db="EMBL/GenBank/DDBJ databases">
        <title>The complete chloroplast genome sequence of Lithospermum erythrorhizon: insights into the phylogenetic relationship among Boraginaceae species and the maternal lineages of purple gromwells.</title>
        <authorList>
            <person name="Okada T."/>
            <person name="Watanabe K."/>
        </authorList>
    </citation>
    <scope>NUCLEOTIDE SEQUENCE [LARGE SCALE GENOMIC DNA]</scope>
</reference>
<protein>
    <recommendedName>
        <fullName evidence="1">Helitron helicase-like domain-containing protein</fullName>
    </recommendedName>
</protein>
<evidence type="ECO:0000313" key="2">
    <source>
        <dbReference type="EMBL" id="GAA0141443.1"/>
    </source>
</evidence>
<dbReference type="AlphaFoldDB" id="A0AAV3NR47"/>
<proteinExistence type="predicted"/>
<dbReference type="InterPro" id="IPR025476">
    <property type="entry name" value="Helitron_helicase-like"/>
</dbReference>
<evidence type="ECO:0000259" key="1">
    <source>
        <dbReference type="Pfam" id="PF14214"/>
    </source>
</evidence>
<dbReference type="Proteomes" id="UP001454036">
    <property type="component" value="Unassembled WGS sequence"/>
</dbReference>
<feature type="domain" description="Helitron helicase-like" evidence="1">
    <location>
        <begin position="2"/>
        <end position="111"/>
    </location>
</feature>